<accession>A0AAV4P6E7</accession>
<organism evidence="1 2">
    <name type="scientific">Caerostris darwini</name>
    <dbReference type="NCBI Taxonomy" id="1538125"/>
    <lineage>
        <taxon>Eukaryota</taxon>
        <taxon>Metazoa</taxon>
        <taxon>Ecdysozoa</taxon>
        <taxon>Arthropoda</taxon>
        <taxon>Chelicerata</taxon>
        <taxon>Arachnida</taxon>
        <taxon>Araneae</taxon>
        <taxon>Araneomorphae</taxon>
        <taxon>Entelegynae</taxon>
        <taxon>Araneoidea</taxon>
        <taxon>Araneidae</taxon>
        <taxon>Caerostris</taxon>
    </lineage>
</organism>
<sequence length="131" mass="14140">MDTTMAVLCTADPPEEDDPRLECGPDPWNVAAQLDWGTFDGRGSRWREHLAGRKQAKKIIRSSFGIVELFWCFWLSDGSSLMISSRLGADSCSDAKTSCPSLTGFVKTGRILGFEEGESGSVASVVSFGGV</sequence>
<dbReference type="EMBL" id="BPLQ01002332">
    <property type="protein sequence ID" value="GIX91578.1"/>
    <property type="molecule type" value="Genomic_DNA"/>
</dbReference>
<comment type="caution">
    <text evidence="1">The sequence shown here is derived from an EMBL/GenBank/DDBJ whole genome shotgun (WGS) entry which is preliminary data.</text>
</comment>
<protein>
    <submittedName>
        <fullName evidence="1">Uncharacterized protein</fullName>
    </submittedName>
</protein>
<gene>
    <name evidence="1" type="ORF">CDAR_528451</name>
</gene>
<proteinExistence type="predicted"/>
<name>A0AAV4P6E7_9ARAC</name>
<evidence type="ECO:0000313" key="2">
    <source>
        <dbReference type="Proteomes" id="UP001054837"/>
    </source>
</evidence>
<dbReference type="AlphaFoldDB" id="A0AAV4P6E7"/>
<dbReference type="Proteomes" id="UP001054837">
    <property type="component" value="Unassembled WGS sequence"/>
</dbReference>
<evidence type="ECO:0000313" key="1">
    <source>
        <dbReference type="EMBL" id="GIX91578.1"/>
    </source>
</evidence>
<reference evidence="1 2" key="1">
    <citation type="submission" date="2021-06" db="EMBL/GenBank/DDBJ databases">
        <title>Caerostris darwini draft genome.</title>
        <authorList>
            <person name="Kono N."/>
            <person name="Arakawa K."/>
        </authorList>
    </citation>
    <scope>NUCLEOTIDE SEQUENCE [LARGE SCALE GENOMIC DNA]</scope>
</reference>
<keyword evidence="2" id="KW-1185">Reference proteome</keyword>